<feature type="domain" description="HTH luxR-type" evidence="4">
    <location>
        <begin position="181"/>
        <end position="244"/>
    </location>
</feature>
<name>A0A9X1IKL9_9GAMM</name>
<dbReference type="Pfam" id="PF00196">
    <property type="entry name" value="GerE"/>
    <property type="match status" value="1"/>
</dbReference>
<keyword evidence="2" id="KW-0238">DNA-binding</keyword>
<proteinExistence type="predicted"/>
<keyword evidence="6" id="KW-1185">Reference proteome</keyword>
<evidence type="ECO:0000259" key="4">
    <source>
        <dbReference type="PROSITE" id="PS50043"/>
    </source>
</evidence>
<organism evidence="5 6">
    <name type="scientific">Marinomonas algarum</name>
    <dbReference type="NCBI Taxonomy" id="2883105"/>
    <lineage>
        <taxon>Bacteria</taxon>
        <taxon>Pseudomonadati</taxon>
        <taxon>Pseudomonadota</taxon>
        <taxon>Gammaproteobacteria</taxon>
        <taxon>Oceanospirillales</taxon>
        <taxon>Oceanospirillaceae</taxon>
        <taxon>Marinomonas</taxon>
    </lineage>
</organism>
<dbReference type="PRINTS" id="PR00038">
    <property type="entry name" value="HTHLUXR"/>
</dbReference>
<protein>
    <submittedName>
        <fullName evidence="5">LuxR C-terminal-related transcriptional regulator</fullName>
    </submittedName>
</protein>
<accession>A0A9X1IKL9</accession>
<evidence type="ECO:0000256" key="3">
    <source>
        <dbReference type="ARBA" id="ARBA00023163"/>
    </source>
</evidence>
<evidence type="ECO:0000313" key="6">
    <source>
        <dbReference type="Proteomes" id="UP001139095"/>
    </source>
</evidence>
<comment type="caution">
    <text evidence="5">The sequence shown here is derived from an EMBL/GenBank/DDBJ whole genome shotgun (WGS) entry which is preliminary data.</text>
</comment>
<dbReference type="InterPro" id="IPR016032">
    <property type="entry name" value="Sig_transdc_resp-reg_C-effctor"/>
</dbReference>
<dbReference type="PROSITE" id="PS50043">
    <property type="entry name" value="HTH_LUXR_2"/>
    <property type="match status" value="1"/>
</dbReference>
<dbReference type="PROSITE" id="PS00622">
    <property type="entry name" value="HTH_LUXR_1"/>
    <property type="match status" value="1"/>
</dbReference>
<evidence type="ECO:0000313" key="5">
    <source>
        <dbReference type="EMBL" id="MCB5160995.1"/>
    </source>
</evidence>
<dbReference type="SMART" id="SM00421">
    <property type="entry name" value="HTH_LUXR"/>
    <property type="match status" value="1"/>
</dbReference>
<dbReference type="PANTHER" id="PTHR44688">
    <property type="entry name" value="DNA-BINDING TRANSCRIPTIONAL ACTIVATOR DEVR_DOSR"/>
    <property type="match status" value="1"/>
</dbReference>
<dbReference type="AlphaFoldDB" id="A0A9X1IKL9"/>
<keyword evidence="1" id="KW-0805">Transcription regulation</keyword>
<dbReference type="GO" id="GO:0006355">
    <property type="term" value="P:regulation of DNA-templated transcription"/>
    <property type="evidence" value="ECO:0007669"/>
    <property type="project" value="InterPro"/>
</dbReference>
<dbReference type="InterPro" id="IPR036388">
    <property type="entry name" value="WH-like_DNA-bd_sf"/>
</dbReference>
<dbReference type="RefSeq" id="WP_226753375.1">
    <property type="nucleotide sequence ID" value="NZ_JAJATW010000003.1"/>
</dbReference>
<keyword evidence="3" id="KW-0804">Transcription</keyword>
<dbReference type="PANTHER" id="PTHR44688:SF16">
    <property type="entry name" value="DNA-BINDING TRANSCRIPTIONAL ACTIVATOR DEVR_DOSR"/>
    <property type="match status" value="1"/>
</dbReference>
<evidence type="ECO:0000256" key="2">
    <source>
        <dbReference type="ARBA" id="ARBA00023125"/>
    </source>
</evidence>
<dbReference type="Proteomes" id="UP001139095">
    <property type="component" value="Unassembled WGS sequence"/>
</dbReference>
<reference evidence="5" key="1">
    <citation type="submission" date="2021-10" db="EMBL/GenBank/DDBJ databases">
        <title>Marinomonas pontica sp. nov., isolated from the Black Sea.</title>
        <authorList>
            <person name="Zhao L.-H."/>
            <person name="Xue J.-H."/>
        </authorList>
    </citation>
    <scope>NUCLEOTIDE SEQUENCE</scope>
    <source>
        <strain evidence="5">E8</strain>
    </source>
</reference>
<dbReference type="EMBL" id="JAJATW010000003">
    <property type="protein sequence ID" value="MCB5160995.1"/>
    <property type="molecule type" value="Genomic_DNA"/>
</dbReference>
<dbReference type="SUPFAM" id="SSF46894">
    <property type="entry name" value="C-terminal effector domain of the bipartite response regulators"/>
    <property type="match status" value="1"/>
</dbReference>
<dbReference type="InterPro" id="IPR000792">
    <property type="entry name" value="Tscrpt_reg_LuxR_C"/>
</dbReference>
<sequence length="244" mass="28494">MSHRLFDILPTIIGSIGQDCFYHHVLTSIQTLAPISNIRIVSYSKVKPPFFLDDYPLSDFDKFYCQQAYLLDPVYDEIYGHETKEWVTLDSLTNDSFHNSVYYDRFYQQLGWQNESNFVVETQDNRKVCIVYSTEDNPKSSYQALECYFKAVKAAIQRHEVFSQQRCCRRAAASSQMPDVSRLDRHSLTKREKEIVTLILQGLTSVDIADKCFVSEGTVKNHRKNIYRKLSIKSQAELFHQFIQ</sequence>
<dbReference type="GO" id="GO:0003677">
    <property type="term" value="F:DNA binding"/>
    <property type="evidence" value="ECO:0007669"/>
    <property type="project" value="UniProtKB-KW"/>
</dbReference>
<gene>
    <name evidence="5" type="ORF">LG368_03665</name>
</gene>
<evidence type="ECO:0000256" key="1">
    <source>
        <dbReference type="ARBA" id="ARBA00023015"/>
    </source>
</evidence>
<dbReference type="Gene3D" id="1.10.10.10">
    <property type="entry name" value="Winged helix-like DNA-binding domain superfamily/Winged helix DNA-binding domain"/>
    <property type="match status" value="1"/>
</dbReference>
<dbReference type="CDD" id="cd06170">
    <property type="entry name" value="LuxR_C_like"/>
    <property type="match status" value="1"/>
</dbReference>